<dbReference type="RefSeq" id="WP_099554943.1">
    <property type="nucleotide sequence ID" value="NZ_LT960614.1"/>
</dbReference>
<dbReference type="InterPro" id="IPR015856">
    <property type="entry name" value="ABC_transpr_CbiO/EcfA_su"/>
</dbReference>
<dbReference type="EMBL" id="LT960614">
    <property type="protein sequence ID" value="SON54537.1"/>
    <property type="molecule type" value="Genomic_DNA"/>
</dbReference>
<dbReference type="CDD" id="cd03225">
    <property type="entry name" value="ABC_cobalt_CbiO_domain1"/>
    <property type="match status" value="1"/>
</dbReference>
<dbReference type="Gene3D" id="3.40.50.300">
    <property type="entry name" value="P-loop containing nucleotide triphosphate hydrolases"/>
    <property type="match status" value="1"/>
</dbReference>
<gene>
    <name evidence="6" type="primary">bioM</name>
    <name evidence="6" type="ORF">HDIA_0996</name>
</gene>
<evidence type="ECO:0000259" key="5">
    <source>
        <dbReference type="PROSITE" id="PS50893"/>
    </source>
</evidence>
<evidence type="ECO:0000256" key="4">
    <source>
        <dbReference type="ARBA" id="ARBA00022840"/>
    </source>
</evidence>
<dbReference type="GO" id="GO:0043190">
    <property type="term" value="C:ATP-binding cassette (ABC) transporter complex"/>
    <property type="evidence" value="ECO:0007669"/>
    <property type="project" value="TreeGrafter"/>
</dbReference>
<dbReference type="KEGG" id="hdi:HDIA_0996"/>
<comment type="similarity">
    <text evidence="1">Belongs to the ABC transporter superfamily.</text>
</comment>
<dbReference type="OrthoDB" id="9782163at2"/>
<keyword evidence="2" id="KW-0813">Transport</keyword>
<dbReference type="Pfam" id="PF00005">
    <property type="entry name" value="ABC_tran"/>
    <property type="match status" value="1"/>
</dbReference>
<accession>A0A2C9D2H9</accession>
<keyword evidence="4 6" id="KW-0067">ATP-binding</keyword>
<protein>
    <submittedName>
        <fullName evidence="6">Biotin transport ATP-binding protein BioM</fullName>
        <ecNumber evidence="6">3.6.3.-</ecNumber>
    </submittedName>
</protein>
<dbReference type="InterPro" id="IPR003439">
    <property type="entry name" value="ABC_transporter-like_ATP-bd"/>
</dbReference>
<name>A0A2C9D2H9_9HYPH</name>
<evidence type="ECO:0000313" key="7">
    <source>
        <dbReference type="Proteomes" id="UP000223606"/>
    </source>
</evidence>
<dbReference type="InterPro" id="IPR003593">
    <property type="entry name" value="AAA+_ATPase"/>
</dbReference>
<dbReference type="InterPro" id="IPR050095">
    <property type="entry name" value="ECF_ABC_transporter_ATP-bd"/>
</dbReference>
<evidence type="ECO:0000313" key="6">
    <source>
        <dbReference type="EMBL" id="SON54537.1"/>
    </source>
</evidence>
<dbReference type="SMART" id="SM00382">
    <property type="entry name" value="AAA"/>
    <property type="match status" value="1"/>
</dbReference>
<dbReference type="Proteomes" id="UP000223606">
    <property type="component" value="Chromosome 1"/>
</dbReference>
<dbReference type="PROSITE" id="PS50893">
    <property type="entry name" value="ABC_TRANSPORTER_2"/>
    <property type="match status" value="1"/>
</dbReference>
<feature type="domain" description="ABC transporter" evidence="5">
    <location>
        <begin position="3"/>
        <end position="226"/>
    </location>
</feature>
<dbReference type="PANTHER" id="PTHR43553:SF24">
    <property type="entry name" value="ENERGY-COUPLING FACTOR TRANSPORTER ATP-BINDING PROTEIN ECFA1"/>
    <property type="match status" value="1"/>
</dbReference>
<dbReference type="GO" id="GO:0016887">
    <property type="term" value="F:ATP hydrolysis activity"/>
    <property type="evidence" value="ECO:0007669"/>
    <property type="project" value="InterPro"/>
</dbReference>
<evidence type="ECO:0000256" key="3">
    <source>
        <dbReference type="ARBA" id="ARBA00022741"/>
    </source>
</evidence>
<reference evidence="7" key="1">
    <citation type="submission" date="2017-09" db="EMBL/GenBank/DDBJ databases">
        <title>Genome sequence of Nannocystis excedens DSM 71.</title>
        <authorList>
            <person name="Blom J."/>
        </authorList>
    </citation>
    <scope>NUCLEOTIDE SEQUENCE [LARGE SCALE GENOMIC DNA]</scope>
    <source>
        <strain evidence="7">type strain: E19</strain>
    </source>
</reference>
<keyword evidence="7" id="KW-1185">Reference proteome</keyword>
<evidence type="ECO:0000256" key="1">
    <source>
        <dbReference type="ARBA" id="ARBA00005417"/>
    </source>
</evidence>
<dbReference type="EC" id="3.6.3.-" evidence="6"/>
<dbReference type="AlphaFoldDB" id="A0A2C9D2H9"/>
<dbReference type="InterPro" id="IPR027417">
    <property type="entry name" value="P-loop_NTPase"/>
</dbReference>
<keyword evidence="6" id="KW-0378">Hydrolase</keyword>
<evidence type="ECO:0000256" key="2">
    <source>
        <dbReference type="ARBA" id="ARBA00022448"/>
    </source>
</evidence>
<dbReference type="GO" id="GO:0042626">
    <property type="term" value="F:ATPase-coupled transmembrane transporter activity"/>
    <property type="evidence" value="ECO:0007669"/>
    <property type="project" value="TreeGrafter"/>
</dbReference>
<keyword evidence="3" id="KW-0547">Nucleotide-binding</keyword>
<dbReference type="PANTHER" id="PTHR43553">
    <property type="entry name" value="HEAVY METAL TRANSPORTER"/>
    <property type="match status" value="1"/>
</dbReference>
<proteinExistence type="inferred from homology"/>
<dbReference type="GO" id="GO:0005524">
    <property type="term" value="F:ATP binding"/>
    <property type="evidence" value="ECO:0007669"/>
    <property type="project" value="UniProtKB-KW"/>
</dbReference>
<dbReference type="SUPFAM" id="SSF52540">
    <property type="entry name" value="P-loop containing nucleoside triphosphate hydrolases"/>
    <property type="match status" value="1"/>
</dbReference>
<sequence>MTIDLKTVGLVRSGQTILHGITARLDERRIGVIGLNGSGKSSLARLIAGLMQPTSGSILIDGLDTKADAKALKGRTGFVFQNPLNQIVLPIVADDVAFGLTNRGVPRKEAVKQARAMLDRLGLLSLAERPAHELSGGEVQLVALAAILVMQPGLIVFDEPTTALDLRNARRVAAAIDKLDARAVVVTHDLALARSMDRVLLLHEGRLHFDGDPAEAARRLEALAEVAP</sequence>
<organism evidence="6 7">
    <name type="scientific">Hartmannibacter diazotrophicus</name>
    <dbReference type="NCBI Taxonomy" id="1482074"/>
    <lineage>
        <taxon>Bacteria</taxon>
        <taxon>Pseudomonadati</taxon>
        <taxon>Pseudomonadota</taxon>
        <taxon>Alphaproteobacteria</taxon>
        <taxon>Hyphomicrobiales</taxon>
        <taxon>Pleomorphomonadaceae</taxon>
        <taxon>Hartmannibacter</taxon>
    </lineage>
</organism>